<protein>
    <recommendedName>
        <fullName evidence="2">MADF domain-containing protein</fullName>
    </recommendedName>
</protein>
<evidence type="ECO:0000259" key="2">
    <source>
        <dbReference type="PROSITE" id="PS51029"/>
    </source>
</evidence>
<dbReference type="GO" id="GO:0005667">
    <property type="term" value="C:transcription regulator complex"/>
    <property type="evidence" value="ECO:0007669"/>
    <property type="project" value="TreeGrafter"/>
</dbReference>
<dbReference type="SMART" id="SM00595">
    <property type="entry name" value="MADF"/>
    <property type="match status" value="1"/>
</dbReference>
<organism evidence="3 4">
    <name type="scientific">Hermetia illucens</name>
    <name type="common">Black soldier fly</name>
    <dbReference type="NCBI Taxonomy" id="343691"/>
    <lineage>
        <taxon>Eukaryota</taxon>
        <taxon>Metazoa</taxon>
        <taxon>Ecdysozoa</taxon>
        <taxon>Arthropoda</taxon>
        <taxon>Hexapoda</taxon>
        <taxon>Insecta</taxon>
        <taxon>Pterygota</taxon>
        <taxon>Neoptera</taxon>
        <taxon>Endopterygota</taxon>
        <taxon>Diptera</taxon>
        <taxon>Brachycera</taxon>
        <taxon>Stratiomyomorpha</taxon>
        <taxon>Stratiomyidae</taxon>
        <taxon>Hermetiinae</taxon>
        <taxon>Hermetia</taxon>
    </lineage>
</organism>
<dbReference type="InterPro" id="IPR006578">
    <property type="entry name" value="MADF-dom"/>
</dbReference>
<sequence length="225" mass="26194">MGLLHSFYLQTEMRKLSESEEERLIDQVKQYPILYDESYKVADPQDEIWKRIALDLNLDVLDCKTAWKNLRDEFIERNALQEAVNFKYYTRLLFLRDSLQPREGRAGDLASSASPDDMDEEGSPSTSRSSRTMCNTSTPSTSSELMPVRRKRARMYNSYQNLLVNLLSTIQKENKMDAVDSYFFSLSTTVKEFKLLPRDFLKLQCEVSRVIVEKLDEFAATQHNT</sequence>
<dbReference type="AlphaFoldDB" id="A0A7R8UXY2"/>
<evidence type="ECO:0000313" key="4">
    <source>
        <dbReference type="Proteomes" id="UP000594454"/>
    </source>
</evidence>
<dbReference type="Proteomes" id="UP000594454">
    <property type="component" value="Chromosome 4"/>
</dbReference>
<accession>A0A7R8UXY2</accession>
<dbReference type="InParanoid" id="A0A7R8UXY2"/>
<name>A0A7R8UXY2_HERIL</name>
<dbReference type="PANTHER" id="PTHR12243:SF67">
    <property type="entry name" value="COREPRESSOR OF PANGOLIN, ISOFORM A-RELATED"/>
    <property type="match status" value="1"/>
</dbReference>
<dbReference type="OrthoDB" id="5779735at2759"/>
<gene>
    <name evidence="3" type="ORF">HERILL_LOCUS11206</name>
</gene>
<dbReference type="GO" id="GO:0006357">
    <property type="term" value="P:regulation of transcription by RNA polymerase II"/>
    <property type="evidence" value="ECO:0007669"/>
    <property type="project" value="TreeGrafter"/>
</dbReference>
<feature type="domain" description="MADF" evidence="2">
    <location>
        <begin position="23"/>
        <end position="100"/>
    </location>
</feature>
<proteinExistence type="predicted"/>
<dbReference type="InterPro" id="IPR039353">
    <property type="entry name" value="TF_Adf1"/>
</dbReference>
<dbReference type="PROSITE" id="PS51029">
    <property type="entry name" value="MADF"/>
    <property type="match status" value="1"/>
</dbReference>
<dbReference type="Pfam" id="PF10545">
    <property type="entry name" value="MADF_DNA_bdg"/>
    <property type="match status" value="1"/>
</dbReference>
<feature type="compositionally biased region" description="Polar residues" evidence="1">
    <location>
        <begin position="123"/>
        <end position="144"/>
    </location>
</feature>
<evidence type="ECO:0000313" key="3">
    <source>
        <dbReference type="EMBL" id="CAD7088596.1"/>
    </source>
</evidence>
<dbReference type="PANTHER" id="PTHR12243">
    <property type="entry name" value="MADF DOMAIN TRANSCRIPTION FACTOR"/>
    <property type="match status" value="1"/>
</dbReference>
<feature type="region of interest" description="Disordered" evidence="1">
    <location>
        <begin position="105"/>
        <end position="146"/>
    </location>
</feature>
<dbReference type="GO" id="GO:0005634">
    <property type="term" value="C:nucleus"/>
    <property type="evidence" value="ECO:0007669"/>
    <property type="project" value="TreeGrafter"/>
</dbReference>
<evidence type="ECO:0000256" key="1">
    <source>
        <dbReference type="SAM" id="MobiDB-lite"/>
    </source>
</evidence>
<reference evidence="3 4" key="1">
    <citation type="submission" date="2020-11" db="EMBL/GenBank/DDBJ databases">
        <authorList>
            <person name="Wallbank WR R."/>
            <person name="Pardo Diaz C."/>
            <person name="Kozak K."/>
            <person name="Martin S."/>
            <person name="Jiggins C."/>
            <person name="Moest M."/>
            <person name="Warren A I."/>
            <person name="Generalovic N T."/>
            <person name="Byers J.R.P. K."/>
            <person name="Montejo-Kovacevich G."/>
            <person name="Yen C E."/>
        </authorList>
    </citation>
    <scope>NUCLEOTIDE SEQUENCE [LARGE SCALE GENOMIC DNA]</scope>
</reference>
<keyword evidence="4" id="KW-1185">Reference proteome</keyword>
<dbReference type="EMBL" id="LR899012">
    <property type="protein sequence ID" value="CAD7088596.1"/>
    <property type="molecule type" value="Genomic_DNA"/>
</dbReference>